<accession>A0ABR0SWY9</accession>
<dbReference type="EMBL" id="JAVFKD010000002">
    <property type="protein sequence ID" value="KAK5996407.1"/>
    <property type="molecule type" value="Genomic_DNA"/>
</dbReference>
<protein>
    <submittedName>
        <fullName evidence="1">Uncharacterized protein</fullName>
    </submittedName>
</protein>
<organism evidence="1 2">
    <name type="scientific">Cladobotryum mycophilum</name>
    <dbReference type="NCBI Taxonomy" id="491253"/>
    <lineage>
        <taxon>Eukaryota</taxon>
        <taxon>Fungi</taxon>
        <taxon>Dikarya</taxon>
        <taxon>Ascomycota</taxon>
        <taxon>Pezizomycotina</taxon>
        <taxon>Sordariomycetes</taxon>
        <taxon>Hypocreomycetidae</taxon>
        <taxon>Hypocreales</taxon>
        <taxon>Hypocreaceae</taxon>
        <taxon>Cladobotryum</taxon>
    </lineage>
</organism>
<comment type="caution">
    <text evidence="1">The sequence shown here is derived from an EMBL/GenBank/DDBJ whole genome shotgun (WGS) entry which is preliminary data.</text>
</comment>
<dbReference type="Proteomes" id="UP001338125">
    <property type="component" value="Unassembled WGS sequence"/>
</dbReference>
<name>A0ABR0SWY9_9HYPO</name>
<evidence type="ECO:0000313" key="2">
    <source>
        <dbReference type="Proteomes" id="UP001338125"/>
    </source>
</evidence>
<dbReference type="InterPro" id="IPR022085">
    <property type="entry name" value="OpdG"/>
</dbReference>
<dbReference type="Pfam" id="PF12311">
    <property type="entry name" value="DUF3632"/>
    <property type="match status" value="1"/>
</dbReference>
<proteinExistence type="predicted"/>
<evidence type="ECO:0000313" key="1">
    <source>
        <dbReference type="EMBL" id="KAK5996407.1"/>
    </source>
</evidence>
<reference evidence="1 2" key="1">
    <citation type="submission" date="2024-01" db="EMBL/GenBank/DDBJ databases">
        <title>Complete genome of Cladobotryum mycophilum ATHUM6906.</title>
        <authorList>
            <person name="Christinaki A.C."/>
            <person name="Myridakis A.I."/>
            <person name="Kouvelis V.N."/>
        </authorList>
    </citation>
    <scope>NUCLEOTIDE SEQUENCE [LARGE SCALE GENOMIC DNA]</scope>
    <source>
        <strain evidence="1 2">ATHUM6906</strain>
    </source>
</reference>
<sequence>MAAQNDPTVASLDLRLFDDDDDAEDLAYKQIINGLVIQATTPSQVAAQIDEWVIGEANRRYSQLKERDPPFKLTEEEKDSLYLVGPNPSRHVDMIIGCVAVVCSAFPPNHAVQDALLEFIEQLNALPKHDVPDISYDDSDNAVFDKKLSLWSLDTSSTEYLAQKFQREAEELAYPFSEVETAGSEFQLRWRNLQSFISRLTTLGLINCSAVSALSYILPSSHTYPDLKERSVGGSHRIASDLIAASQWLAPDQACQWVYQQCKTSAGEADGSRKIWTMQHWDQWKAQMSLFAADERFSEETRLLARSLREKMESLE</sequence>
<gene>
    <name evidence="1" type="ORF">PT974_01741</name>
</gene>
<keyword evidence="2" id="KW-1185">Reference proteome</keyword>